<accession>A0A9P1CCJ8</accession>
<evidence type="ECO:0000313" key="4">
    <source>
        <dbReference type="EMBL" id="CAL4775103.1"/>
    </source>
</evidence>
<sequence>MSLLRKVWTQTLRGAQCAARRFGSWTRADGQTCRALVVHPRLPGEKEKLVPWDASEAVALARAAGWHTVKPHGAVSVVPGRSDESEDSEEDEAEAEEEDDSDTSEDEEVEAYIARMERIDPKFYFYIKELSRVAVLVAKCQADLLFVNAALSPVQQRHLEVAMELAWRAQRRRIGKDAKEGSDANQSSVAVFDRYRTVLAIFARRASSQHGRLSIELAEAHEVKAKLGAAAVQGITTQMQRIAYDLSKKIPGCKKTGLLSRSGAARGVTTSFTSSPQITRQKQQRAIAEREKRSATEVWLMSIRAHLPTLCTFSRRPRTAWQVLLLFSLTQADVLDWEDGCDSPFWTSAKDLLAGPRSPPDREAISHLLAEEATTDPSDNAGCRLGQFTLTVWHLVHANSSLRAGVLRKKFGVVLLEIPWGPLLSWHSFGALTALRQRVKQDSRHLYPHIMSSTTPQCDEFLRKLTSAISSQALRSSTAAATRFLAAAVPYAPAVAAAIWTLALSTSSESEAQRELLTEGEVMVKSWFSQRKWPLHEILMSPWPLLELITTFEGKIAPASKMIPGRDPREPRCSLSRREDLAAGLEHQRVEAIVVYGRKDRIQILHKYLLRNLRRNGGVVDVVHFVVFAAFKEDMDYLTQLIADHAPDYAYPAVTGRRLAKFYSICQDPDTVYLKIDDDMVYLADEAIPEMVRERLRNRCGLVSANVINHAILSAVHQDIGAIRNFLPGEDASRPWIRNDEVLPIMAIEKKSQSQCVWSTWECGAWMHESFLSRLADDTACAYDFGWHDFHASGHGTFNGGRFFPLPHTRWSINMIAFKMEDVADAEPESLAEDDEKELSVVHPARLEKRSCAVGSALAAHFSYSRQEDGLVENTKLLERYLQWSERLAE</sequence>
<comment type="caution">
    <text evidence="3">The sequence shown here is derived from an EMBL/GenBank/DDBJ whole genome shotgun (WGS) entry which is preliminary data.</text>
</comment>
<dbReference type="OrthoDB" id="424315at2759"/>
<reference evidence="4 5" key="2">
    <citation type="submission" date="2024-05" db="EMBL/GenBank/DDBJ databases">
        <authorList>
            <person name="Chen Y."/>
            <person name="Shah S."/>
            <person name="Dougan E. K."/>
            <person name="Thang M."/>
            <person name="Chan C."/>
        </authorList>
    </citation>
    <scope>NUCLEOTIDE SEQUENCE [LARGE SCALE GENOMIC DNA]</scope>
</reference>
<reference evidence="3" key="1">
    <citation type="submission" date="2022-10" db="EMBL/GenBank/DDBJ databases">
        <authorList>
            <person name="Chen Y."/>
            <person name="Dougan E. K."/>
            <person name="Chan C."/>
            <person name="Rhodes N."/>
            <person name="Thang M."/>
        </authorList>
    </citation>
    <scope>NUCLEOTIDE SEQUENCE</scope>
</reference>
<dbReference type="PANTHER" id="PTHR10229">
    <property type="entry name" value="GTP-BINDING PROTEIN HFLX"/>
    <property type="match status" value="1"/>
</dbReference>
<proteinExistence type="predicted"/>
<protein>
    <submittedName>
        <fullName evidence="4">GTPase HflX</fullName>
    </submittedName>
</protein>
<dbReference type="InterPro" id="IPR025121">
    <property type="entry name" value="GTPase_HflX_N"/>
</dbReference>
<name>A0A9P1CCJ8_9DINO</name>
<evidence type="ECO:0000313" key="3">
    <source>
        <dbReference type="EMBL" id="CAI3987791.1"/>
    </source>
</evidence>
<dbReference type="PANTHER" id="PTHR10229:SF0">
    <property type="entry name" value="GTP-BINDING PROTEIN 6-RELATED"/>
    <property type="match status" value="1"/>
</dbReference>
<dbReference type="GO" id="GO:0005525">
    <property type="term" value="F:GTP binding"/>
    <property type="evidence" value="ECO:0007669"/>
    <property type="project" value="InterPro"/>
</dbReference>
<dbReference type="InterPro" id="IPR042108">
    <property type="entry name" value="GTPase_HflX_N_sf"/>
</dbReference>
<feature type="domain" description="GTPase HflX N-terminal" evidence="2">
    <location>
        <begin position="103"/>
        <end position="164"/>
    </location>
</feature>
<evidence type="ECO:0000256" key="1">
    <source>
        <dbReference type="SAM" id="MobiDB-lite"/>
    </source>
</evidence>
<dbReference type="EMBL" id="CAMXCT030001202">
    <property type="protein sequence ID" value="CAL4775103.1"/>
    <property type="molecule type" value="Genomic_DNA"/>
</dbReference>
<dbReference type="Proteomes" id="UP001152797">
    <property type="component" value="Unassembled WGS sequence"/>
</dbReference>
<dbReference type="Gene3D" id="3.40.50.11060">
    <property type="entry name" value="GTPase HflX, N-terminal domain"/>
    <property type="match status" value="1"/>
</dbReference>
<dbReference type="EMBL" id="CAMXCT010001202">
    <property type="protein sequence ID" value="CAI3987791.1"/>
    <property type="molecule type" value="Genomic_DNA"/>
</dbReference>
<feature type="region of interest" description="Disordered" evidence="1">
    <location>
        <begin position="73"/>
        <end position="107"/>
    </location>
</feature>
<dbReference type="AlphaFoldDB" id="A0A9P1CCJ8"/>
<dbReference type="EMBL" id="CAMXCT020001202">
    <property type="protein sequence ID" value="CAL1141166.1"/>
    <property type="molecule type" value="Genomic_DNA"/>
</dbReference>
<dbReference type="InterPro" id="IPR016496">
    <property type="entry name" value="GTPase_HflX"/>
</dbReference>
<evidence type="ECO:0000313" key="5">
    <source>
        <dbReference type="Proteomes" id="UP001152797"/>
    </source>
</evidence>
<organism evidence="3">
    <name type="scientific">Cladocopium goreaui</name>
    <dbReference type="NCBI Taxonomy" id="2562237"/>
    <lineage>
        <taxon>Eukaryota</taxon>
        <taxon>Sar</taxon>
        <taxon>Alveolata</taxon>
        <taxon>Dinophyceae</taxon>
        <taxon>Suessiales</taxon>
        <taxon>Symbiodiniaceae</taxon>
        <taxon>Cladocopium</taxon>
    </lineage>
</organism>
<dbReference type="Pfam" id="PF13167">
    <property type="entry name" value="GTP-bdg_N"/>
    <property type="match status" value="1"/>
</dbReference>
<keyword evidence="5" id="KW-1185">Reference proteome</keyword>
<dbReference type="GO" id="GO:0043022">
    <property type="term" value="F:ribosome binding"/>
    <property type="evidence" value="ECO:0007669"/>
    <property type="project" value="TreeGrafter"/>
</dbReference>
<evidence type="ECO:0000259" key="2">
    <source>
        <dbReference type="Pfam" id="PF13167"/>
    </source>
</evidence>
<dbReference type="GO" id="GO:0005737">
    <property type="term" value="C:cytoplasm"/>
    <property type="evidence" value="ECO:0007669"/>
    <property type="project" value="TreeGrafter"/>
</dbReference>
<feature type="compositionally biased region" description="Acidic residues" evidence="1">
    <location>
        <begin position="84"/>
        <end position="107"/>
    </location>
</feature>
<gene>
    <name evidence="3" type="ORF">C1SCF055_LOCUS15036</name>
</gene>